<dbReference type="InterPro" id="IPR000192">
    <property type="entry name" value="Aminotrans_V_dom"/>
</dbReference>
<evidence type="ECO:0000313" key="14">
    <source>
        <dbReference type="Proteomes" id="UP000254060"/>
    </source>
</evidence>
<gene>
    <name evidence="11 13" type="primary">serC</name>
    <name evidence="13" type="ORF">NCTC13163_01143</name>
</gene>
<evidence type="ECO:0000256" key="7">
    <source>
        <dbReference type="ARBA" id="ARBA00022898"/>
    </source>
</evidence>
<dbReference type="STRING" id="1397694.GCA_000702585_01648"/>
<proteinExistence type="inferred from homology"/>
<comment type="function">
    <text evidence="1 11">Catalyzes the reversible conversion of 3-phosphohydroxypyruvate to phosphoserine and of 3-hydroxy-2-oxo-4-phosphonooxybutanoate to phosphohydroxythreonine.</text>
</comment>
<evidence type="ECO:0000256" key="4">
    <source>
        <dbReference type="ARBA" id="ARBA00022576"/>
    </source>
</evidence>
<dbReference type="InterPro" id="IPR020578">
    <property type="entry name" value="Aminotrans_V_PyrdxlP_BS"/>
</dbReference>
<protein>
    <recommendedName>
        <fullName evidence="11">Phosphoserine aminotransferase</fullName>
        <ecNumber evidence="11">2.6.1.52</ecNumber>
    </recommendedName>
    <alternativeName>
        <fullName evidence="11">Phosphohydroxythreonine aminotransferase</fullName>
        <shortName evidence="11">PSAT</shortName>
    </alternativeName>
</protein>
<dbReference type="UniPathway" id="UPA00135">
    <property type="reaction ID" value="UER00197"/>
</dbReference>
<dbReference type="InterPro" id="IPR015424">
    <property type="entry name" value="PyrdxlP-dep_Trfase"/>
</dbReference>
<comment type="catalytic activity">
    <reaction evidence="9 11">
        <text>4-(phosphooxy)-L-threonine + 2-oxoglutarate = (R)-3-hydroxy-2-oxo-4-phosphooxybutanoate + L-glutamate</text>
        <dbReference type="Rhea" id="RHEA:16573"/>
        <dbReference type="ChEBI" id="CHEBI:16810"/>
        <dbReference type="ChEBI" id="CHEBI:29985"/>
        <dbReference type="ChEBI" id="CHEBI:58452"/>
        <dbReference type="ChEBI" id="CHEBI:58538"/>
        <dbReference type="EC" id="2.6.1.52"/>
    </reaction>
</comment>
<evidence type="ECO:0000256" key="2">
    <source>
        <dbReference type="ARBA" id="ARBA00005099"/>
    </source>
</evidence>
<feature type="binding site" evidence="11">
    <location>
        <position position="100"/>
    </location>
    <ligand>
        <name>pyridoxal 5'-phosphate</name>
        <dbReference type="ChEBI" id="CHEBI:597326"/>
    </ligand>
</feature>
<comment type="pathway">
    <text evidence="2 11">Amino-acid biosynthesis; L-serine biosynthesis; L-serine from 3-phospho-D-glycerate: step 2/3.</text>
</comment>
<dbReference type="NCBIfam" id="NF003764">
    <property type="entry name" value="PRK05355.1"/>
    <property type="match status" value="1"/>
</dbReference>
<feature type="binding site" evidence="11">
    <location>
        <begin position="228"/>
        <end position="229"/>
    </location>
    <ligand>
        <name>pyridoxal 5'-phosphate</name>
        <dbReference type="ChEBI" id="CHEBI:597326"/>
    </ligand>
</feature>
<keyword evidence="11" id="KW-0963">Cytoplasm</keyword>
<dbReference type="GO" id="GO:0005737">
    <property type="term" value="C:cytoplasm"/>
    <property type="evidence" value="ECO:0007669"/>
    <property type="project" value="UniProtKB-SubCell"/>
</dbReference>
<comment type="similarity">
    <text evidence="3 11">Belongs to the class-V pyridoxal-phosphate-dependent aminotransferase family. SerC subfamily.</text>
</comment>
<dbReference type="Gene3D" id="3.90.1150.10">
    <property type="entry name" value="Aspartate Aminotransferase, domain 1"/>
    <property type="match status" value="1"/>
</dbReference>
<feature type="binding site" evidence="11">
    <location>
        <position position="190"/>
    </location>
    <ligand>
        <name>pyridoxal 5'-phosphate</name>
        <dbReference type="ChEBI" id="CHEBI:597326"/>
    </ligand>
</feature>
<feature type="domain" description="Aminotransferase class V" evidence="12">
    <location>
        <begin position="3"/>
        <end position="340"/>
    </location>
</feature>
<dbReference type="PIRSF" id="PIRSF000525">
    <property type="entry name" value="SerC"/>
    <property type="match status" value="1"/>
</dbReference>
<reference evidence="13 14" key="1">
    <citation type="submission" date="2018-06" db="EMBL/GenBank/DDBJ databases">
        <authorList>
            <consortium name="Pathogen Informatics"/>
            <person name="Doyle S."/>
        </authorList>
    </citation>
    <scope>NUCLEOTIDE SEQUENCE [LARGE SCALE GENOMIC DNA]</scope>
    <source>
        <strain evidence="13 14">NCTC13163</strain>
    </source>
</reference>
<feature type="binding site" evidence="11">
    <location>
        <position position="41"/>
    </location>
    <ligand>
        <name>L-glutamate</name>
        <dbReference type="ChEBI" id="CHEBI:29985"/>
    </ligand>
</feature>
<comment type="subcellular location">
    <subcellularLocation>
        <location evidence="11">Cytoplasm</location>
    </subcellularLocation>
</comment>
<keyword evidence="5 11" id="KW-0028">Amino-acid biosynthesis</keyword>
<evidence type="ECO:0000256" key="5">
    <source>
        <dbReference type="ARBA" id="ARBA00022605"/>
    </source>
</evidence>
<dbReference type="PANTHER" id="PTHR43247">
    <property type="entry name" value="PHOSPHOSERINE AMINOTRANSFERASE"/>
    <property type="match status" value="1"/>
</dbReference>
<dbReference type="Proteomes" id="UP000254060">
    <property type="component" value="Unassembled WGS sequence"/>
</dbReference>
<keyword evidence="8 11" id="KW-0718">Serine biosynthesis</keyword>
<dbReference type="AlphaFoldDB" id="A0A377FTK7"/>
<dbReference type="PROSITE" id="PS00595">
    <property type="entry name" value="AA_TRANSFER_CLASS_5"/>
    <property type="match status" value="1"/>
</dbReference>
<evidence type="ECO:0000259" key="12">
    <source>
        <dbReference type="Pfam" id="PF00266"/>
    </source>
</evidence>
<dbReference type="EMBL" id="UGGP01000001">
    <property type="protein sequence ID" value="STO07785.1"/>
    <property type="molecule type" value="Genomic_DNA"/>
</dbReference>
<evidence type="ECO:0000256" key="3">
    <source>
        <dbReference type="ARBA" id="ARBA00006904"/>
    </source>
</evidence>
<feature type="binding site" evidence="11">
    <location>
        <position position="148"/>
    </location>
    <ligand>
        <name>pyridoxal 5'-phosphate</name>
        <dbReference type="ChEBI" id="CHEBI:597326"/>
    </ligand>
</feature>
<comment type="catalytic activity">
    <reaction evidence="10 11">
        <text>O-phospho-L-serine + 2-oxoglutarate = 3-phosphooxypyruvate + L-glutamate</text>
        <dbReference type="Rhea" id="RHEA:14329"/>
        <dbReference type="ChEBI" id="CHEBI:16810"/>
        <dbReference type="ChEBI" id="CHEBI:18110"/>
        <dbReference type="ChEBI" id="CHEBI:29985"/>
        <dbReference type="ChEBI" id="CHEBI:57524"/>
        <dbReference type="EC" id="2.6.1.52"/>
    </reaction>
</comment>
<dbReference type="RefSeq" id="WP_029334736.1">
    <property type="nucleotide sequence ID" value="NZ_UGGP01000001.1"/>
</dbReference>
<dbReference type="FunFam" id="3.40.640.10:FF:000010">
    <property type="entry name" value="Phosphoserine aminotransferase"/>
    <property type="match status" value="1"/>
</dbReference>
<dbReference type="HAMAP" id="MF_00160">
    <property type="entry name" value="SerC_aminotrans_5"/>
    <property type="match status" value="1"/>
</dbReference>
<dbReference type="GO" id="GO:0004648">
    <property type="term" value="F:O-phospho-L-serine:2-oxoglutarate aminotransferase activity"/>
    <property type="evidence" value="ECO:0007669"/>
    <property type="project" value="UniProtKB-UniRule"/>
</dbReference>
<organism evidence="13 14">
    <name type="scientific">Exiguobacterium aurantiacum</name>
    <dbReference type="NCBI Taxonomy" id="33987"/>
    <lineage>
        <taxon>Bacteria</taxon>
        <taxon>Bacillati</taxon>
        <taxon>Bacillota</taxon>
        <taxon>Bacilli</taxon>
        <taxon>Bacillales</taxon>
        <taxon>Bacillales Family XII. Incertae Sedis</taxon>
        <taxon>Exiguobacterium</taxon>
    </lineage>
</organism>
<comment type="caution">
    <text evidence="11">Lacks conserved residue(s) required for the propagation of feature annotation.</text>
</comment>
<evidence type="ECO:0000256" key="1">
    <source>
        <dbReference type="ARBA" id="ARBA00003483"/>
    </source>
</evidence>
<accession>A0A377FTK7</accession>
<evidence type="ECO:0000256" key="11">
    <source>
        <dbReference type="HAMAP-Rule" id="MF_00160"/>
    </source>
</evidence>
<feature type="binding site" evidence="11">
    <location>
        <position position="167"/>
    </location>
    <ligand>
        <name>pyridoxal 5'-phosphate</name>
        <dbReference type="ChEBI" id="CHEBI:597326"/>
    </ligand>
</feature>
<dbReference type="InterPro" id="IPR015421">
    <property type="entry name" value="PyrdxlP-dep_Trfase_major"/>
</dbReference>
<dbReference type="GO" id="GO:0030170">
    <property type="term" value="F:pyridoxal phosphate binding"/>
    <property type="evidence" value="ECO:0007669"/>
    <property type="project" value="UniProtKB-UniRule"/>
</dbReference>
<evidence type="ECO:0000256" key="10">
    <source>
        <dbReference type="ARBA" id="ARBA00049007"/>
    </source>
</evidence>
<dbReference type="EC" id="2.6.1.52" evidence="11"/>
<feature type="binding site" evidence="11">
    <location>
        <begin position="75"/>
        <end position="76"/>
    </location>
    <ligand>
        <name>pyridoxal 5'-phosphate</name>
        <dbReference type="ChEBI" id="CHEBI:597326"/>
    </ligand>
</feature>
<dbReference type="SUPFAM" id="SSF53383">
    <property type="entry name" value="PLP-dependent transferases"/>
    <property type="match status" value="1"/>
</dbReference>
<sequence length="359" mass="39845">MPTYNFSAGPGVLPAPVLEEVRSQLLSYKDSGVSIVEMSHRSQAFMEVVRELEHRLRRLMDIPDTYAVLFLQGGATLQFSMVPMNLRESGRFAYLDSGTWSKKAIQDASRFGDVVIAGSSASSNYDTIPNWAGQIQDVDYLHITLNNTIEGTRYTTLPETNVPLVADVSSNILAEAIDVRRYGLLYAGAQKNIGPAGLTIVLIRRDLIIARDLPSYLAYSEHVDTLLNTPSTFSIYVAERVLAWIEAEGGVAEMERRNRLKSDRLYGALDASPLFRPLVTDTTCRSLTNIPFTTGNKETDETFRLYAEARGLIELGGHRSVGGLRASLYNAMPLEGVERLVDAMHEFEQEGHDVSYKNV</sequence>
<keyword evidence="6 11" id="KW-0808">Transferase</keyword>
<evidence type="ECO:0000256" key="6">
    <source>
        <dbReference type="ARBA" id="ARBA00022679"/>
    </source>
</evidence>
<dbReference type="InterPro" id="IPR022278">
    <property type="entry name" value="Pser_aminoTfrase"/>
</dbReference>
<comment type="subunit">
    <text evidence="11">Homodimer.</text>
</comment>
<dbReference type="OrthoDB" id="9809412at2"/>
<dbReference type="PANTHER" id="PTHR43247:SF1">
    <property type="entry name" value="PHOSPHOSERINE AMINOTRANSFERASE"/>
    <property type="match status" value="1"/>
</dbReference>
<name>A0A377FTK7_9BACL</name>
<dbReference type="GO" id="GO:0006564">
    <property type="term" value="P:L-serine biosynthetic process"/>
    <property type="evidence" value="ECO:0007669"/>
    <property type="project" value="UniProtKB-UniRule"/>
</dbReference>
<evidence type="ECO:0000256" key="8">
    <source>
        <dbReference type="ARBA" id="ARBA00023299"/>
    </source>
</evidence>
<dbReference type="FunFam" id="3.90.1150.10:FF:000006">
    <property type="entry name" value="Phosphoserine aminotransferase"/>
    <property type="match status" value="1"/>
</dbReference>
<dbReference type="Pfam" id="PF00266">
    <property type="entry name" value="Aminotran_5"/>
    <property type="match status" value="1"/>
</dbReference>
<feature type="modified residue" description="N6-(pyridoxal phosphate)lysine" evidence="11">
    <location>
        <position position="191"/>
    </location>
</feature>
<keyword evidence="4 11" id="KW-0032">Aminotransferase</keyword>
<comment type="cofactor">
    <cofactor evidence="11">
        <name>pyridoxal 5'-phosphate</name>
        <dbReference type="ChEBI" id="CHEBI:597326"/>
    </cofactor>
    <text evidence="11">Binds 1 pyridoxal phosphate per subunit.</text>
</comment>
<evidence type="ECO:0000256" key="9">
    <source>
        <dbReference type="ARBA" id="ARBA00047630"/>
    </source>
</evidence>
<evidence type="ECO:0000313" key="13">
    <source>
        <dbReference type="EMBL" id="STO07785.1"/>
    </source>
</evidence>
<dbReference type="InterPro" id="IPR015422">
    <property type="entry name" value="PyrdxlP-dep_Trfase_small"/>
</dbReference>
<keyword evidence="7 11" id="KW-0663">Pyridoxal phosphate</keyword>
<dbReference type="Gene3D" id="3.40.640.10">
    <property type="entry name" value="Type I PLP-dependent aspartate aminotransferase-like (Major domain)"/>
    <property type="match status" value="1"/>
</dbReference>